<reference evidence="1" key="1">
    <citation type="submission" date="2020-10" db="EMBL/GenBank/DDBJ databases">
        <authorList>
            <person name="Gilroy R."/>
        </authorList>
    </citation>
    <scope>NUCLEOTIDE SEQUENCE</scope>
    <source>
        <strain evidence="1">20514</strain>
    </source>
</reference>
<dbReference type="EMBL" id="JADIMQ010000018">
    <property type="protein sequence ID" value="MBO8447904.1"/>
    <property type="molecule type" value="Genomic_DNA"/>
</dbReference>
<evidence type="ECO:0000313" key="2">
    <source>
        <dbReference type="Proteomes" id="UP000810252"/>
    </source>
</evidence>
<reference evidence="1" key="2">
    <citation type="journal article" date="2021" name="PeerJ">
        <title>Extensive microbial diversity within the chicken gut microbiome revealed by metagenomics and culture.</title>
        <authorList>
            <person name="Gilroy R."/>
            <person name="Ravi A."/>
            <person name="Getino M."/>
            <person name="Pursley I."/>
            <person name="Horton D.L."/>
            <person name="Alikhan N.F."/>
            <person name="Baker D."/>
            <person name="Gharbi K."/>
            <person name="Hall N."/>
            <person name="Watson M."/>
            <person name="Adriaenssens E.M."/>
            <person name="Foster-Nyarko E."/>
            <person name="Jarju S."/>
            <person name="Secka A."/>
            <person name="Antonio M."/>
            <person name="Oren A."/>
            <person name="Chaudhuri R.R."/>
            <person name="La Ragione R."/>
            <person name="Hildebrand F."/>
            <person name="Pallen M.J."/>
        </authorList>
    </citation>
    <scope>NUCLEOTIDE SEQUENCE</scope>
    <source>
        <strain evidence="1">20514</strain>
    </source>
</reference>
<name>A0A9D9EHW2_9BACT</name>
<dbReference type="AlphaFoldDB" id="A0A9D9EHW2"/>
<protein>
    <submittedName>
        <fullName evidence="1">Uncharacterized protein</fullName>
    </submittedName>
</protein>
<organism evidence="1 2">
    <name type="scientific">Candidatus Cryptobacteroides merdigallinarum</name>
    <dbReference type="NCBI Taxonomy" id="2840770"/>
    <lineage>
        <taxon>Bacteria</taxon>
        <taxon>Pseudomonadati</taxon>
        <taxon>Bacteroidota</taxon>
        <taxon>Bacteroidia</taxon>
        <taxon>Bacteroidales</taxon>
        <taxon>Candidatus Cryptobacteroides</taxon>
    </lineage>
</organism>
<proteinExistence type="predicted"/>
<evidence type="ECO:0000313" key="1">
    <source>
        <dbReference type="EMBL" id="MBO8447904.1"/>
    </source>
</evidence>
<dbReference type="Proteomes" id="UP000810252">
    <property type="component" value="Unassembled WGS sequence"/>
</dbReference>
<accession>A0A9D9EHW2</accession>
<sequence length="176" mass="21127">MKIYEYSFDKTSKGAPPFEETIDYRLVVPCVNRDDTLLYIFRSYRFGDFLYITDIFPKMYENDERCFKRFVSREGFSINMKKLSVTCLAIFVEHFIRNDERRCMVISGSYEDNEVPEGASRKLRLYNYFFRPLLEQLNLRSVDMFEENAFILTSKNSTLSNEDIRQEYLTFKSTRK</sequence>
<comment type="caution">
    <text evidence="1">The sequence shown here is derived from an EMBL/GenBank/DDBJ whole genome shotgun (WGS) entry which is preliminary data.</text>
</comment>
<gene>
    <name evidence="1" type="ORF">IAC29_01365</name>
</gene>